<feature type="binding site" evidence="13">
    <location>
        <begin position="166"/>
        <end position="167"/>
    </location>
    <ligand>
        <name>(S)-2,3,4,5-tetrahydrodipicolinate</name>
        <dbReference type="ChEBI" id="CHEBI:16845"/>
    </ligand>
</feature>
<dbReference type="Pfam" id="PF01113">
    <property type="entry name" value="DapB_N"/>
    <property type="match status" value="1"/>
</dbReference>
<evidence type="ECO:0000256" key="6">
    <source>
        <dbReference type="ARBA" id="ARBA00023002"/>
    </source>
</evidence>
<evidence type="ECO:0000256" key="10">
    <source>
        <dbReference type="ARBA" id="ARBA00038983"/>
    </source>
</evidence>
<dbReference type="GO" id="GO:0016726">
    <property type="term" value="F:oxidoreductase activity, acting on CH or CH2 groups, NAD or NADP as acceptor"/>
    <property type="evidence" value="ECO:0007669"/>
    <property type="project" value="UniProtKB-UniRule"/>
</dbReference>
<dbReference type="Gene3D" id="3.30.360.10">
    <property type="entry name" value="Dihydrodipicolinate Reductase, domain 2"/>
    <property type="match status" value="1"/>
</dbReference>
<dbReference type="InterPro" id="IPR000846">
    <property type="entry name" value="DapB_N"/>
</dbReference>
<dbReference type="InterPro" id="IPR023940">
    <property type="entry name" value="DHDPR_bac"/>
</dbReference>
<feature type="binding site" evidence="13">
    <location>
        <begin position="100"/>
        <end position="102"/>
    </location>
    <ligand>
        <name>NAD(+)</name>
        <dbReference type="ChEBI" id="CHEBI:57540"/>
    </ligand>
</feature>
<name>A0A857DHI2_9FIRM</name>
<evidence type="ECO:0000259" key="15">
    <source>
        <dbReference type="Pfam" id="PF05173"/>
    </source>
</evidence>
<feature type="binding site" evidence="13">
    <location>
        <begin position="126"/>
        <end position="129"/>
    </location>
    <ligand>
        <name>NAD(+)</name>
        <dbReference type="ChEBI" id="CHEBI:57540"/>
    </ligand>
</feature>
<keyword evidence="6 13" id="KW-0560">Oxidoreductase</keyword>
<organism evidence="16 17">
    <name type="scientific">Dehalobacter restrictus</name>
    <dbReference type="NCBI Taxonomy" id="55583"/>
    <lineage>
        <taxon>Bacteria</taxon>
        <taxon>Bacillati</taxon>
        <taxon>Bacillota</taxon>
        <taxon>Clostridia</taxon>
        <taxon>Eubacteriales</taxon>
        <taxon>Desulfitobacteriaceae</taxon>
        <taxon>Dehalobacter</taxon>
    </lineage>
</organism>
<dbReference type="GO" id="GO:0050661">
    <property type="term" value="F:NADP binding"/>
    <property type="evidence" value="ECO:0007669"/>
    <property type="project" value="UniProtKB-UniRule"/>
</dbReference>
<dbReference type="GO" id="GO:0019877">
    <property type="term" value="P:diaminopimelate biosynthetic process"/>
    <property type="evidence" value="ECO:0007669"/>
    <property type="project" value="UniProtKB-UniRule"/>
</dbReference>
<evidence type="ECO:0000256" key="1">
    <source>
        <dbReference type="ARBA" id="ARBA00006642"/>
    </source>
</evidence>
<comment type="caution">
    <text evidence="13">Lacks conserved residue(s) required for the propagation of feature annotation.</text>
</comment>
<gene>
    <name evidence="13" type="primary">dapB</name>
    <name evidence="16" type="ORF">GQ588_06045</name>
</gene>
<dbReference type="PANTHER" id="PTHR20836:SF0">
    <property type="entry name" value="4-HYDROXY-TETRAHYDRODIPICOLINATE REDUCTASE 1, CHLOROPLASTIC-RELATED"/>
    <property type="match status" value="1"/>
</dbReference>
<dbReference type="InterPro" id="IPR022664">
    <property type="entry name" value="DapB_N_CS"/>
</dbReference>
<evidence type="ECO:0000256" key="2">
    <source>
        <dbReference type="ARBA" id="ARBA00022490"/>
    </source>
</evidence>
<feature type="binding site" evidence="13">
    <location>
        <begin position="10"/>
        <end position="15"/>
    </location>
    <ligand>
        <name>NAD(+)</name>
        <dbReference type="ChEBI" id="CHEBI:57540"/>
    </ligand>
</feature>
<evidence type="ECO:0000313" key="17">
    <source>
        <dbReference type="Proteomes" id="UP000430508"/>
    </source>
</evidence>
<feature type="active site" description="Proton donor" evidence="13">
    <location>
        <position position="160"/>
    </location>
</feature>
<dbReference type="GO" id="GO:0008839">
    <property type="term" value="F:4-hydroxy-tetrahydrodipicolinate reductase"/>
    <property type="evidence" value="ECO:0007669"/>
    <property type="project" value="UniProtKB-UniRule"/>
</dbReference>
<comment type="subunit">
    <text evidence="13">Homotetramer.</text>
</comment>
<protein>
    <recommendedName>
        <fullName evidence="10 13">4-hydroxy-tetrahydrodipicolinate reductase</fullName>
        <shortName evidence="13">HTPA reductase</shortName>
        <ecNumber evidence="10 13">1.17.1.8</ecNumber>
    </recommendedName>
</protein>
<evidence type="ECO:0000256" key="9">
    <source>
        <dbReference type="ARBA" id="ARBA00037922"/>
    </source>
</evidence>
<reference evidence="16 17" key="1">
    <citation type="submission" date="2019-12" db="EMBL/GenBank/DDBJ databases">
        <title>Sequence classification of anaerobic respiratory reductive dehalogenases: First we see many, then we see few.</title>
        <authorList>
            <person name="Molenda O."/>
            <person name="Puentes Jacome L.A."/>
            <person name="Cao X."/>
            <person name="Nesbo C.L."/>
            <person name="Tang S."/>
            <person name="Morson N."/>
            <person name="Patron J."/>
            <person name="Lomheim L."/>
            <person name="Wishart D.S."/>
            <person name="Edwards E.A."/>
        </authorList>
    </citation>
    <scope>NUCLEOTIDE SEQUENCE [LARGE SCALE GENOMIC DNA]</scope>
    <source>
        <strain evidence="16 17">12DCA</strain>
    </source>
</reference>
<comment type="catalytic activity">
    <reaction evidence="11 13">
        <text>(S)-2,3,4,5-tetrahydrodipicolinate + NADP(+) + H2O = (2S,4S)-4-hydroxy-2,3,4,5-tetrahydrodipicolinate + NADPH + H(+)</text>
        <dbReference type="Rhea" id="RHEA:35331"/>
        <dbReference type="ChEBI" id="CHEBI:15377"/>
        <dbReference type="ChEBI" id="CHEBI:15378"/>
        <dbReference type="ChEBI" id="CHEBI:16845"/>
        <dbReference type="ChEBI" id="CHEBI:57783"/>
        <dbReference type="ChEBI" id="CHEBI:58349"/>
        <dbReference type="ChEBI" id="CHEBI:67139"/>
        <dbReference type="EC" id="1.17.1.8"/>
    </reaction>
</comment>
<feature type="binding site" evidence="13">
    <location>
        <position position="157"/>
    </location>
    <ligand>
        <name>(S)-2,3,4,5-tetrahydrodipicolinate</name>
        <dbReference type="ChEBI" id="CHEBI:16845"/>
    </ligand>
</feature>
<evidence type="ECO:0000256" key="3">
    <source>
        <dbReference type="ARBA" id="ARBA00022605"/>
    </source>
</evidence>
<dbReference type="EMBL" id="CP046996">
    <property type="protein sequence ID" value="QHA00243.1"/>
    <property type="molecule type" value="Genomic_DNA"/>
</dbReference>
<dbReference type="CDD" id="cd02274">
    <property type="entry name" value="DHDPR_N"/>
    <property type="match status" value="1"/>
</dbReference>
<dbReference type="GO" id="GO:0009089">
    <property type="term" value="P:lysine biosynthetic process via diaminopimelate"/>
    <property type="evidence" value="ECO:0007669"/>
    <property type="project" value="UniProtKB-UniRule"/>
</dbReference>
<dbReference type="GO" id="GO:0051287">
    <property type="term" value="F:NAD binding"/>
    <property type="evidence" value="ECO:0007669"/>
    <property type="project" value="UniProtKB-UniRule"/>
</dbReference>
<dbReference type="PROSITE" id="PS01298">
    <property type="entry name" value="DAPB"/>
    <property type="match status" value="1"/>
</dbReference>
<evidence type="ECO:0000256" key="11">
    <source>
        <dbReference type="ARBA" id="ARBA00049080"/>
    </source>
</evidence>
<dbReference type="Gene3D" id="3.40.50.720">
    <property type="entry name" value="NAD(P)-binding Rossmann-like Domain"/>
    <property type="match status" value="1"/>
</dbReference>
<dbReference type="InterPro" id="IPR022663">
    <property type="entry name" value="DapB_C"/>
</dbReference>
<keyword evidence="7 13" id="KW-0520">NAD</keyword>
<dbReference type="HAMAP" id="MF_00102">
    <property type="entry name" value="DapB"/>
    <property type="match status" value="1"/>
</dbReference>
<evidence type="ECO:0000256" key="7">
    <source>
        <dbReference type="ARBA" id="ARBA00023027"/>
    </source>
</evidence>
<dbReference type="InterPro" id="IPR036291">
    <property type="entry name" value="NAD(P)-bd_dom_sf"/>
</dbReference>
<dbReference type="EC" id="1.17.1.8" evidence="10 13"/>
<feature type="domain" description="Dihydrodipicolinate reductase N-terminal" evidence="14">
    <location>
        <begin position="4"/>
        <end position="129"/>
    </location>
</feature>
<dbReference type="AlphaFoldDB" id="A0A857DHI2"/>
<proteinExistence type="inferred from homology"/>
<evidence type="ECO:0000313" key="16">
    <source>
        <dbReference type="EMBL" id="QHA00243.1"/>
    </source>
</evidence>
<keyword evidence="5 13" id="KW-0220">Diaminopimelate biosynthesis</keyword>
<dbReference type="Pfam" id="PF05173">
    <property type="entry name" value="DapB_C"/>
    <property type="match status" value="1"/>
</dbReference>
<feature type="domain" description="Dihydrodipicolinate reductase C-terminal" evidence="15">
    <location>
        <begin position="132"/>
        <end position="266"/>
    </location>
</feature>
<comment type="similarity">
    <text evidence="1 13">Belongs to the DapB family.</text>
</comment>
<sequence length="267" mass="29082">MDKIRVFVAGACGKVGMETVRTIRLQNDMELAGVSDIQNQGKDIGLVLGQQPFDLQISGQMEIEKLKELQVDILVDFTNPQSVFSNAKTAIKAGVVPVIGATGLDGHEISELEDLSKATGTGVFIAPNFALGAILMMKFAKETAKYFHHVDIIEYHHDQKLDAPSGTALKTADMISEIREPIIQGHPNEYEKIPGARGGDLNGIHIHSIRLPGLIAHQEVIFGGSGQTLTIRHDAYTRETYMPGVILAIRKAYKLTGLVIGLENFLD</sequence>
<feature type="active site" description="Proton donor/acceptor" evidence="13">
    <location>
        <position position="156"/>
    </location>
</feature>
<dbReference type="RefSeq" id="WP_019226750.1">
    <property type="nucleotide sequence ID" value="NZ_CP046996.1"/>
</dbReference>
<comment type="catalytic activity">
    <reaction evidence="12 13">
        <text>(S)-2,3,4,5-tetrahydrodipicolinate + NAD(+) + H2O = (2S,4S)-4-hydroxy-2,3,4,5-tetrahydrodipicolinate + NADH + H(+)</text>
        <dbReference type="Rhea" id="RHEA:35323"/>
        <dbReference type="ChEBI" id="CHEBI:15377"/>
        <dbReference type="ChEBI" id="CHEBI:15378"/>
        <dbReference type="ChEBI" id="CHEBI:16845"/>
        <dbReference type="ChEBI" id="CHEBI:57540"/>
        <dbReference type="ChEBI" id="CHEBI:57945"/>
        <dbReference type="ChEBI" id="CHEBI:67139"/>
        <dbReference type="EC" id="1.17.1.8"/>
    </reaction>
</comment>
<keyword evidence="3 13" id="KW-0028">Amino-acid biosynthesis</keyword>
<dbReference type="UniPathway" id="UPA00034">
    <property type="reaction ID" value="UER00018"/>
</dbReference>
<keyword evidence="2 13" id="KW-0963">Cytoplasm</keyword>
<keyword evidence="4 13" id="KW-0521">NADP</keyword>
<evidence type="ECO:0000259" key="14">
    <source>
        <dbReference type="Pfam" id="PF01113"/>
    </source>
</evidence>
<dbReference type="GO" id="GO:0005829">
    <property type="term" value="C:cytosol"/>
    <property type="evidence" value="ECO:0007669"/>
    <property type="project" value="TreeGrafter"/>
</dbReference>
<dbReference type="Proteomes" id="UP000430508">
    <property type="component" value="Chromosome"/>
</dbReference>
<dbReference type="PIRSF" id="PIRSF000161">
    <property type="entry name" value="DHPR"/>
    <property type="match status" value="1"/>
</dbReference>
<comment type="pathway">
    <text evidence="9 13">Amino-acid biosynthesis; L-lysine biosynthesis via DAP pathway; (S)-tetrahydrodipicolinate from L-aspartate: step 4/4.</text>
</comment>
<evidence type="ECO:0000256" key="8">
    <source>
        <dbReference type="ARBA" id="ARBA00023154"/>
    </source>
</evidence>
<keyword evidence="8 13" id="KW-0457">Lysine biosynthesis</keyword>
<dbReference type="SUPFAM" id="SSF55347">
    <property type="entry name" value="Glyceraldehyde-3-phosphate dehydrogenase-like, C-terminal domain"/>
    <property type="match status" value="1"/>
</dbReference>
<dbReference type="PANTHER" id="PTHR20836">
    <property type="entry name" value="DIHYDRODIPICOLINATE REDUCTASE"/>
    <property type="match status" value="1"/>
</dbReference>
<evidence type="ECO:0000256" key="4">
    <source>
        <dbReference type="ARBA" id="ARBA00022857"/>
    </source>
</evidence>
<dbReference type="FunFam" id="3.30.360.10:FF:000009">
    <property type="entry name" value="4-hydroxy-tetrahydrodipicolinate reductase"/>
    <property type="match status" value="1"/>
</dbReference>
<evidence type="ECO:0000256" key="12">
    <source>
        <dbReference type="ARBA" id="ARBA00049396"/>
    </source>
</evidence>
<evidence type="ECO:0000256" key="13">
    <source>
        <dbReference type="HAMAP-Rule" id="MF_00102"/>
    </source>
</evidence>
<dbReference type="NCBIfam" id="TIGR00036">
    <property type="entry name" value="dapB"/>
    <property type="match status" value="1"/>
</dbReference>
<evidence type="ECO:0000256" key="5">
    <source>
        <dbReference type="ARBA" id="ARBA00022915"/>
    </source>
</evidence>
<comment type="caution">
    <text evidence="13">Was originally thought to be a dihydrodipicolinate reductase (DHDPR), catalyzing the conversion of dihydrodipicolinate to tetrahydrodipicolinate. However, it was shown in E.coli that the substrate of the enzymatic reaction is not dihydrodipicolinate (DHDP) but in fact (2S,4S)-4-hydroxy-2,3,4,5-tetrahydrodipicolinic acid (HTPA), the product released by the DapA-catalyzed reaction.</text>
</comment>
<comment type="function">
    <text evidence="13">Catalyzes the conversion of 4-hydroxy-tetrahydrodipicolinate (HTPA) to tetrahydrodipicolinate.</text>
</comment>
<dbReference type="SUPFAM" id="SSF51735">
    <property type="entry name" value="NAD(P)-binding Rossmann-fold domains"/>
    <property type="match status" value="1"/>
</dbReference>
<comment type="subcellular location">
    <subcellularLocation>
        <location evidence="13">Cytoplasm</location>
    </subcellularLocation>
</comment>
<accession>A0A857DHI2</accession>